<evidence type="ECO:0000313" key="2">
    <source>
        <dbReference type="Proteomes" id="UP000321717"/>
    </source>
</evidence>
<accession>A0A512HDI1</accession>
<comment type="caution">
    <text evidence="1">The sequence shown here is derived from an EMBL/GenBank/DDBJ whole genome shotgun (WGS) entry which is preliminary data.</text>
</comment>
<sequence length="129" mass="15015">MAGRKTRKKRRKARVVPTVNGLPSDAWKAYLDGGGCDHLPLEDAPGQIRADFLRWTWLSVGASLFGYWRDCPFPVCRRHRKCLAEYWPKDEPSLTELVRPPCCHGQENKYQRLITWMHKHLPEEEDDAV</sequence>
<organism evidence="1 2">
    <name type="scientific">Ciceribacter naphthalenivorans</name>
    <dbReference type="NCBI Taxonomy" id="1118451"/>
    <lineage>
        <taxon>Bacteria</taxon>
        <taxon>Pseudomonadati</taxon>
        <taxon>Pseudomonadota</taxon>
        <taxon>Alphaproteobacteria</taxon>
        <taxon>Hyphomicrobiales</taxon>
        <taxon>Rhizobiaceae</taxon>
        <taxon>Ciceribacter</taxon>
    </lineage>
</organism>
<evidence type="ECO:0000313" key="1">
    <source>
        <dbReference type="EMBL" id="GEO83512.1"/>
    </source>
</evidence>
<dbReference type="RefSeq" id="WP_147178329.1">
    <property type="nucleotide sequence ID" value="NZ_BJZP01000002.1"/>
</dbReference>
<dbReference type="Proteomes" id="UP000321717">
    <property type="component" value="Unassembled WGS sequence"/>
</dbReference>
<dbReference type="OrthoDB" id="8379670at2"/>
<keyword evidence="2" id="KW-1185">Reference proteome</keyword>
<name>A0A512HDI1_9HYPH</name>
<proteinExistence type="predicted"/>
<reference evidence="1 2" key="1">
    <citation type="submission" date="2019-07" db="EMBL/GenBank/DDBJ databases">
        <title>Whole genome shotgun sequence of Rhizobium naphthalenivorans NBRC 107585.</title>
        <authorList>
            <person name="Hosoyama A."/>
            <person name="Uohara A."/>
            <person name="Ohji S."/>
            <person name="Ichikawa N."/>
        </authorList>
    </citation>
    <scope>NUCLEOTIDE SEQUENCE [LARGE SCALE GENOMIC DNA]</scope>
    <source>
        <strain evidence="1 2">NBRC 107585</strain>
    </source>
</reference>
<dbReference type="EMBL" id="BJZP01000002">
    <property type="protein sequence ID" value="GEO83512.1"/>
    <property type="molecule type" value="Genomic_DNA"/>
</dbReference>
<gene>
    <name evidence="1" type="ORF">RNA01_04440</name>
</gene>
<protein>
    <submittedName>
        <fullName evidence="1">Uncharacterized protein</fullName>
    </submittedName>
</protein>
<dbReference type="AlphaFoldDB" id="A0A512HDI1"/>